<evidence type="ECO:0000313" key="4">
    <source>
        <dbReference type="Proteomes" id="UP000653305"/>
    </source>
</evidence>
<dbReference type="GO" id="GO:0003723">
    <property type="term" value="F:RNA binding"/>
    <property type="evidence" value="ECO:0007669"/>
    <property type="project" value="InterPro"/>
</dbReference>
<accession>A0A830B8V9</accession>
<dbReference type="InterPro" id="IPR011990">
    <property type="entry name" value="TPR-like_helical_dom_sf"/>
</dbReference>
<dbReference type="InterPro" id="IPR046960">
    <property type="entry name" value="PPR_At4g14850-like_plant"/>
</dbReference>
<feature type="repeat" description="PPR" evidence="2">
    <location>
        <begin position="26"/>
        <end position="60"/>
    </location>
</feature>
<comment type="caution">
    <text evidence="3">The sequence shown here is derived from an EMBL/GenBank/DDBJ whole genome shotgun (WGS) entry which is preliminary data.</text>
</comment>
<evidence type="ECO:0000256" key="2">
    <source>
        <dbReference type="PROSITE-ProRule" id="PRU00708"/>
    </source>
</evidence>
<dbReference type="PANTHER" id="PTHR24015">
    <property type="entry name" value="OS07G0578800 PROTEIN-RELATED"/>
    <property type="match status" value="1"/>
</dbReference>
<dbReference type="Gene3D" id="1.25.40.10">
    <property type="entry name" value="Tetratricopeptide repeat domain"/>
    <property type="match status" value="1"/>
</dbReference>
<dbReference type="PANTHER" id="PTHR24015:SF739">
    <property type="entry name" value="OS03G0644200 PROTEIN"/>
    <property type="match status" value="1"/>
</dbReference>
<keyword evidence="1" id="KW-0677">Repeat</keyword>
<proteinExistence type="predicted"/>
<keyword evidence="4" id="KW-1185">Reference proteome</keyword>
<dbReference type="OrthoDB" id="1877836at2759"/>
<organism evidence="3 4">
    <name type="scientific">Phtheirospermum japonicum</name>
    <dbReference type="NCBI Taxonomy" id="374723"/>
    <lineage>
        <taxon>Eukaryota</taxon>
        <taxon>Viridiplantae</taxon>
        <taxon>Streptophyta</taxon>
        <taxon>Embryophyta</taxon>
        <taxon>Tracheophyta</taxon>
        <taxon>Spermatophyta</taxon>
        <taxon>Magnoliopsida</taxon>
        <taxon>eudicotyledons</taxon>
        <taxon>Gunneridae</taxon>
        <taxon>Pentapetalae</taxon>
        <taxon>asterids</taxon>
        <taxon>lamiids</taxon>
        <taxon>Lamiales</taxon>
        <taxon>Orobanchaceae</taxon>
        <taxon>Orobanchaceae incertae sedis</taxon>
        <taxon>Phtheirospermum</taxon>
    </lineage>
</organism>
<gene>
    <name evidence="3" type="ORF">PHJA_000195900</name>
</gene>
<dbReference type="EMBL" id="BMAC01000020">
    <property type="protein sequence ID" value="GFP80525.1"/>
    <property type="molecule type" value="Genomic_DNA"/>
</dbReference>
<dbReference type="InterPro" id="IPR002885">
    <property type="entry name" value="PPR_rpt"/>
</dbReference>
<dbReference type="NCBIfam" id="TIGR00756">
    <property type="entry name" value="PPR"/>
    <property type="match status" value="2"/>
</dbReference>
<sequence>MLINFYSKCGLVDYARKVFDEMRLRSVVSWNTVIGAHSRNGDGLGALKLFVRMLREGSEFSEFALSSVLCACASKCLSFESKQLHAFAVKTCMESNAFVGTALLDV</sequence>
<dbReference type="Pfam" id="PF13041">
    <property type="entry name" value="PPR_2"/>
    <property type="match status" value="1"/>
</dbReference>
<dbReference type="AlphaFoldDB" id="A0A830B8V9"/>
<evidence type="ECO:0000313" key="3">
    <source>
        <dbReference type="EMBL" id="GFP80525.1"/>
    </source>
</evidence>
<evidence type="ECO:0000256" key="1">
    <source>
        <dbReference type="ARBA" id="ARBA00022737"/>
    </source>
</evidence>
<dbReference type="FunFam" id="1.25.40.10:FF:000475">
    <property type="entry name" value="Pentatricopeptide repeat-containing protein At5g40410, mitochondrial"/>
    <property type="match status" value="1"/>
</dbReference>
<name>A0A830B8V9_9LAMI</name>
<dbReference type="PROSITE" id="PS51375">
    <property type="entry name" value="PPR"/>
    <property type="match status" value="1"/>
</dbReference>
<protein>
    <submittedName>
        <fullName evidence="3">Pentatricopeptide repeat-containing protein at5g04780</fullName>
    </submittedName>
</protein>
<dbReference type="GO" id="GO:0009451">
    <property type="term" value="P:RNA modification"/>
    <property type="evidence" value="ECO:0007669"/>
    <property type="project" value="InterPro"/>
</dbReference>
<dbReference type="Proteomes" id="UP000653305">
    <property type="component" value="Unassembled WGS sequence"/>
</dbReference>
<dbReference type="Pfam" id="PF01535">
    <property type="entry name" value="PPR"/>
    <property type="match status" value="1"/>
</dbReference>
<reference evidence="3" key="1">
    <citation type="submission" date="2020-07" db="EMBL/GenBank/DDBJ databases">
        <title>Ethylene signaling mediates host invasion by parasitic plants.</title>
        <authorList>
            <person name="Yoshida S."/>
        </authorList>
    </citation>
    <scope>NUCLEOTIDE SEQUENCE</scope>
    <source>
        <strain evidence="3">Okayama</strain>
    </source>
</reference>